<proteinExistence type="inferred from homology"/>
<evidence type="ECO:0000313" key="4">
    <source>
        <dbReference type="EMBL" id="MDG0813340.1"/>
    </source>
</evidence>
<gene>
    <name evidence="4" type="ORF">OMP40_31680</name>
</gene>
<protein>
    <submittedName>
        <fullName evidence="4">Sugar ABC transporter substrate-binding protein</fullName>
    </submittedName>
</protein>
<comment type="similarity">
    <text evidence="1">Belongs to the bacterial solute-binding protein 1 family.</text>
</comment>
<sequence>MKKTWWNKVAAVTLLSALLAGCGNNGGDNAGNSGGNSGASNAAGSSGAAAPAGEKGKLTFWMKKQLFEDQNNLIVERAKQFGKENNVDVNVEVIAYEDFYPKWTAAIESKSVPDVSFFGYQEVGQFYGQGVLEDVSDLVGELESKNGEIRPNVKKAVTFGGKQYGVPFWTESQVLYYRKDMLQAAGYTAPPATWDEFREMSKKLTDPGKGLYGAGVGYGKGNSDAEFLTRGIIWSFGGSVDTQDGKTVIADSPETVQAASFIRDLFLTDKSTPPSAIGWDDSGNNKAYLSGQAAMIFNTGSVLATIKKDNPDLYEKTGIAPYPAGPKGTFIPGISNNLGIFKDSKNKDLAKKFIAYILAPDWYKTWVEAGAPLTGPIYTALTKEAVWQEEKNKAFVDSVDGFNFLGYPGEYNPKAGEVFNMRVVNDTFQKLLLESSYTPEAAIKDLQAKVQEIYNK</sequence>
<organism evidence="4 5">
    <name type="scientific">Cohnella rhizosphaerae</name>
    <dbReference type="NCBI Taxonomy" id="1457232"/>
    <lineage>
        <taxon>Bacteria</taxon>
        <taxon>Bacillati</taxon>
        <taxon>Bacillota</taxon>
        <taxon>Bacilli</taxon>
        <taxon>Bacillales</taxon>
        <taxon>Paenibacillaceae</taxon>
        <taxon>Cohnella</taxon>
    </lineage>
</organism>
<dbReference type="AlphaFoldDB" id="A0A9X4QW17"/>
<dbReference type="PANTHER" id="PTHR43649">
    <property type="entry name" value="ARABINOSE-BINDING PROTEIN-RELATED"/>
    <property type="match status" value="1"/>
</dbReference>
<keyword evidence="5" id="KW-1185">Reference proteome</keyword>
<keyword evidence="2" id="KW-0813">Transport</keyword>
<dbReference type="InterPro" id="IPR006059">
    <property type="entry name" value="SBP"/>
</dbReference>
<dbReference type="InterPro" id="IPR050490">
    <property type="entry name" value="Bact_solute-bd_prot1"/>
</dbReference>
<dbReference type="Proteomes" id="UP001153404">
    <property type="component" value="Unassembled WGS sequence"/>
</dbReference>
<reference evidence="4" key="1">
    <citation type="submission" date="2022-10" db="EMBL/GenBank/DDBJ databases">
        <title>Comparative genomic analysis of Cohnella hashimotonis sp. nov., isolated from the International Space Station.</title>
        <authorList>
            <person name="Simpson A."/>
            <person name="Venkateswaran K."/>
        </authorList>
    </citation>
    <scope>NUCLEOTIDE SEQUENCE</scope>
    <source>
        <strain evidence="4">DSM 28161</strain>
    </source>
</reference>
<dbReference type="PROSITE" id="PS51257">
    <property type="entry name" value="PROKAR_LIPOPROTEIN"/>
    <property type="match status" value="1"/>
</dbReference>
<dbReference type="CDD" id="cd13585">
    <property type="entry name" value="PBP2_TMBP_like"/>
    <property type="match status" value="1"/>
</dbReference>
<dbReference type="RefSeq" id="WP_277537219.1">
    <property type="nucleotide sequence ID" value="NZ_JAPDIA010000008.1"/>
</dbReference>
<dbReference type="PANTHER" id="PTHR43649:SF34">
    <property type="entry name" value="ABC TRANSPORTER PERIPLASMIC-BINDING PROTEIN YCJN-RELATED"/>
    <property type="match status" value="1"/>
</dbReference>
<name>A0A9X4QW17_9BACL</name>
<comment type="caution">
    <text evidence="4">The sequence shown here is derived from an EMBL/GenBank/DDBJ whole genome shotgun (WGS) entry which is preliminary data.</text>
</comment>
<dbReference type="Gene3D" id="3.40.190.10">
    <property type="entry name" value="Periplasmic binding protein-like II"/>
    <property type="match status" value="1"/>
</dbReference>
<evidence type="ECO:0000313" key="5">
    <source>
        <dbReference type="Proteomes" id="UP001153404"/>
    </source>
</evidence>
<keyword evidence="3" id="KW-0732">Signal</keyword>
<dbReference type="EMBL" id="JAPDIA010000008">
    <property type="protein sequence ID" value="MDG0813340.1"/>
    <property type="molecule type" value="Genomic_DNA"/>
</dbReference>
<dbReference type="Pfam" id="PF01547">
    <property type="entry name" value="SBP_bac_1"/>
    <property type="match status" value="1"/>
</dbReference>
<evidence type="ECO:0000256" key="3">
    <source>
        <dbReference type="ARBA" id="ARBA00022729"/>
    </source>
</evidence>
<accession>A0A9X4QW17</accession>
<dbReference type="SUPFAM" id="SSF53850">
    <property type="entry name" value="Periplasmic binding protein-like II"/>
    <property type="match status" value="1"/>
</dbReference>
<evidence type="ECO:0000256" key="2">
    <source>
        <dbReference type="ARBA" id="ARBA00022448"/>
    </source>
</evidence>
<evidence type="ECO:0000256" key="1">
    <source>
        <dbReference type="ARBA" id="ARBA00008520"/>
    </source>
</evidence>